<evidence type="ECO:0000313" key="2">
    <source>
        <dbReference type="EMBL" id="PYF68834.1"/>
    </source>
</evidence>
<dbReference type="AlphaFoldDB" id="A0A318UDP9"/>
<evidence type="ECO:0000313" key="3">
    <source>
        <dbReference type="Proteomes" id="UP000248198"/>
    </source>
</evidence>
<accession>A0A318UDP9</accession>
<dbReference type="EMBL" id="QKLU01000011">
    <property type="protein sequence ID" value="PYF68834.1"/>
    <property type="molecule type" value="Genomic_DNA"/>
</dbReference>
<comment type="caution">
    <text evidence="2">The sequence shown here is derived from an EMBL/GenBank/DDBJ whole genome shotgun (WGS) entry which is preliminary data.</text>
</comment>
<dbReference type="Proteomes" id="UP000248198">
    <property type="component" value="Unassembled WGS sequence"/>
</dbReference>
<organism evidence="2 3">
    <name type="scientific">Pedobacter nutrimenti</name>
    <dbReference type="NCBI Taxonomy" id="1241337"/>
    <lineage>
        <taxon>Bacteria</taxon>
        <taxon>Pseudomonadati</taxon>
        <taxon>Bacteroidota</taxon>
        <taxon>Sphingobacteriia</taxon>
        <taxon>Sphingobacteriales</taxon>
        <taxon>Sphingobacteriaceae</taxon>
        <taxon>Pedobacter</taxon>
    </lineage>
</organism>
<keyword evidence="1" id="KW-0812">Transmembrane</keyword>
<evidence type="ECO:0000256" key="1">
    <source>
        <dbReference type="SAM" id="Phobius"/>
    </source>
</evidence>
<reference evidence="2 3" key="1">
    <citation type="submission" date="2018-06" db="EMBL/GenBank/DDBJ databases">
        <title>Genomic Encyclopedia of Archaeal and Bacterial Type Strains, Phase II (KMG-II): from individual species to whole genera.</title>
        <authorList>
            <person name="Goeker M."/>
        </authorList>
    </citation>
    <scope>NUCLEOTIDE SEQUENCE [LARGE SCALE GENOMIC DNA]</scope>
    <source>
        <strain evidence="2 3">DSM 27372</strain>
    </source>
</reference>
<feature type="transmembrane region" description="Helical" evidence="1">
    <location>
        <begin position="20"/>
        <end position="36"/>
    </location>
</feature>
<keyword evidence="1" id="KW-0472">Membrane</keyword>
<keyword evidence="3" id="KW-1185">Reference proteome</keyword>
<name>A0A318UDP9_9SPHI</name>
<protein>
    <submittedName>
        <fullName evidence="2">Uncharacterized protein</fullName>
    </submittedName>
</protein>
<keyword evidence="1" id="KW-1133">Transmembrane helix</keyword>
<gene>
    <name evidence="2" type="ORF">B0O44_11112</name>
</gene>
<sequence length="40" mass="4763">MMAYQKCLFVKLFENQKAKFVLTVVLMIIFYVKFQVQTNG</sequence>
<proteinExistence type="predicted"/>